<dbReference type="PANTHER" id="PTHR30024">
    <property type="entry name" value="ALIPHATIC SULFONATES-BINDING PROTEIN-RELATED"/>
    <property type="match status" value="1"/>
</dbReference>
<comment type="caution">
    <text evidence="1">The sequence shown here is derived from an EMBL/GenBank/DDBJ whole genome shotgun (WGS) entry which is preliminary data.</text>
</comment>
<accession>A0A4R3ZUI9</accession>
<dbReference type="GeneID" id="89529555"/>
<proteinExistence type="predicted"/>
<reference evidence="1 2" key="1">
    <citation type="submission" date="2019-03" db="EMBL/GenBank/DDBJ databases">
        <title>Root nodule microbial communities of legume samples collected from USA, Mexico and Botswana.</title>
        <authorList>
            <person name="Hirsch A."/>
        </authorList>
    </citation>
    <scope>NUCLEOTIDE SEQUENCE [LARGE SCALE GENOMIC DNA]</scope>
    <source>
        <strain evidence="1 2">55</strain>
    </source>
</reference>
<dbReference type="SUPFAM" id="SSF53850">
    <property type="entry name" value="Periplasmic binding protein-like II"/>
    <property type="match status" value="1"/>
</dbReference>
<dbReference type="Proteomes" id="UP000295805">
    <property type="component" value="Unassembled WGS sequence"/>
</dbReference>
<organism evidence="1 2">
    <name type="scientific">Dietzia cinnamea</name>
    <dbReference type="NCBI Taxonomy" id="321318"/>
    <lineage>
        <taxon>Bacteria</taxon>
        <taxon>Bacillati</taxon>
        <taxon>Actinomycetota</taxon>
        <taxon>Actinomycetes</taxon>
        <taxon>Mycobacteriales</taxon>
        <taxon>Dietziaceae</taxon>
        <taxon>Dietzia</taxon>
    </lineage>
</organism>
<dbReference type="Gene3D" id="3.40.190.10">
    <property type="entry name" value="Periplasmic binding protein-like II"/>
    <property type="match status" value="2"/>
</dbReference>
<dbReference type="EMBL" id="SMCX01000008">
    <property type="protein sequence ID" value="TCW24095.1"/>
    <property type="molecule type" value="Genomic_DNA"/>
</dbReference>
<evidence type="ECO:0000313" key="1">
    <source>
        <dbReference type="EMBL" id="TCW24095.1"/>
    </source>
</evidence>
<evidence type="ECO:0000313" key="2">
    <source>
        <dbReference type="Proteomes" id="UP000295805"/>
    </source>
</evidence>
<sequence>MKAQQRGILTAAGQLQDLPYENEFSTFVFLQPAEAGSAFARGDADAWAIWDPYTAIAQTTSETRTLASAAGAGNGFWFSLASHDALGDSRRQTAIADPLVRLAEAGTWTAEHPQEWARFYGEAVGLTPEAAELSQGRSTRQPVALADTLAREQALADVFTEDGQIDPVEVAALADDRFAEDLAPVVGPLP</sequence>
<dbReference type="PANTHER" id="PTHR30024:SF48">
    <property type="entry name" value="ABC TRANSPORTER SUBSTRATE-BINDING PROTEIN"/>
    <property type="match status" value="1"/>
</dbReference>
<dbReference type="RefSeq" id="WP_232303125.1">
    <property type="nucleotide sequence ID" value="NZ_CP143053.1"/>
</dbReference>
<name>A0A4R3ZUI9_9ACTN</name>
<gene>
    <name evidence="1" type="ORF">EDD19_10831</name>
</gene>
<dbReference type="AlphaFoldDB" id="A0A4R3ZUI9"/>
<protein>
    <submittedName>
        <fullName evidence="1">Uncharacterized protein</fullName>
    </submittedName>
</protein>